<dbReference type="OrthoDB" id="9801773at2"/>
<feature type="domain" description="NAD-dependent epimerase/dehydratase" evidence="2">
    <location>
        <begin position="6"/>
        <end position="217"/>
    </location>
</feature>
<evidence type="ECO:0000256" key="1">
    <source>
        <dbReference type="ARBA" id="ARBA00009353"/>
    </source>
</evidence>
<dbReference type="NCBIfam" id="TIGR01777">
    <property type="entry name" value="yfcH"/>
    <property type="match status" value="1"/>
</dbReference>
<dbReference type="EMBL" id="LUUK01000196">
    <property type="protein sequence ID" value="OAI14957.1"/>
    <property type="molecule type" value="Genomic_DNA"/>
</dbReference>
<evidence type="ECO:0000259" key="3">
    <source>
        <dbReference type="Pfam" id="PF08338"/>
    </source>
</evidence>
<keyword evidence="5" id="KW-1185">Reference proteome</keyword>
<dbReference type="InterPro" id="IPR010099">
    <property type="entry name" value="SDR39U1"/>
</dbReference>
<reference evidence="5" key="1">
    <citation type="submission" date="2016-03" db="EMBL/GenBank/DDBJ databases">
        <authorList>
            <person name="Heylen K."/>
            <person name="De Vos P."/>
            <person name="Vekeman B."/>
        </authorList>
    </citation>
    <scope>NUCLEOTIDE SEQUENCE [LARGE SCALE GENOMIC DNA]</scope>
    <source>
        <strain evidence="5">R-45383</strain>
    </source>
</reference>
<dbReference type="SUPFAM" id="SSF51735">
    <property type="entry name" value="NAD(P)-binding Rossmann-fold domains"/>
    <property type="match status" value="1"/>
</dbReference>
<gene>
    <name evidence="4" type="ORF">A1355_11815</name>
</gene>
<name>A0A177NAG5_9GAMM</name>
<dbReference type="STRING" id="702114.A1355_11815"/>
<dbReference type="RefSeq" id="WP_064030849.1">
    <property type="nucleotide sequence ID" value="NZ_LUUK01000196.1"/>
</dbReference>
<evidence type="ECO:0000259" key="2">
    <source>
        <dbReference type="Pfam" id="PF01370"/>
    </source>
</evidence>
<dbReference type="PANTHER" id="PTHR11092">
    <property type="entry name" value="SUGAR NUCLEOTIDE EPIMERASE RELATED"/>
    <property type="match status" value="1"/>
</dbReference>
<evidence type="ECO:0000313" key="4">
    <source>
        <dbReference type="EMBL" id="OAI14957.1"/>
    </source>
</evidence>
<dbReference type="Gene3D" id="3.40.50.720">
    <property type="entry name" value="NAD(P)-binding Rossmann-like Domain"/>
    <property type="match status" value="1"/>
</dbReference>
<evidence type="ECO:0000313" key="5">
    <source>
        <dbReference type="Proteomes" id="UP000077628"/>
    </source>
</evidence>
<protein>
    <submittedName>
        <fullName evidence="4">Epimerase</fullName>
    </submittedName>
</protein>
<organism evidence="4 5">
    <name type="scientific">Methylomonas koyamae</name>
    <dbReference type="NCBI Taxonomy" id="702114"/>
    <lineage>
        <taxon>Bacteria</taxon>
        <taxon>Pseudomonadati</taxon>
        <taxon>Pseudomonadota</taxon>
        <taxon>Gammaproteobacteria</taxon>
        <taxon>Methylococcales</taxon>
        <taxon>Methylococcaceae</taxon>
        <taxon>Methylomonas</taxon>
    </lineage>
</organism>
<dbReference type="AlphaFoldDB" id="A0A177NAG5"/>
<feature type="domain" description="DUF1731" evidence="3">
    <location>
        <begin position="253"/>
        <end position="299"/>
    </location>
</feature>
<comment type="similarity">
    <text evidence="1">Belongs to the NAD(P)-dependent epimerase/dehydratase family. SDR39U1 subfamily.</text>
</comment>
<dbReference type="InterPro" id="IPR001509">
    <property type="entry name" value="Epimerase_deHydtase"/>
</dbReference>
<accession>A0A177NAG5</accession>
<dbReference type="Proteomes" id="UP000077628">
    <property type="component" value="Unassembled WGS sequence"/>
</dbReference>
<comment type="caution">
    <text evidence="4">The sequence shown here is derived from an EMBL/GenBank/DDBJ whole genome shotgun (WGS) entry which is preliminary data.</text>
</comment>
<dbReference type="Pfam" id="PF01370">
    <property type="entry name" value="Epimerase"/>
    <property type="match status" value="1"/>
</dbReference>
<proteinExistence type="inferred from homology"/>
<dbReference type="PANTHER" id="PTHR11092:SF0">
    <property type="entry name" value="EPIMERASE FAMILY PROTEIN SDR39U1"/>
    <property type="match status" value="1"/>
</dbReference>
<dbReference type="Pfam" id="PF08338">
    <property type="entry name" value="DUF1731"/>
    <property type="match status" value="1"/>
</dbReference>
<dbReference type="InterPro" id="IPR036291">
    <property type="entry name" value="NAD(P)-bd_dom_sf"/>
</dbReference>
<sequence>MANPAILITGGTGFLGSALTEVLLKQGYSVHIFSRDAEKVRARFGDRVAPVVTLTDLPDAGEFRAIVNLAGAGILDRRWSQDRKRELRDSRIGPTRQLADWINASTRPPGVLISGSAIGIYGDQGERPLEETSPPKPDFAQQLCADWEAAAIVAGSSGCRVCLLRTGLVLGNGGGLLQRLLPVYRLGLGGTIGDGRQWMSWIHLTDWLAIVETLMNDSNMVGPYNATAPTPVDNRQFSQALARTLGRPMLLPLPAWLLRPILGEMAELLLGGQRVLPTRLSNHGFGFRYPRLDDALNQLLLRH</sequence>
<dbReference type="InterPro" id="IPR013549">
    <property type="entry name" value="DUF1731"/>
</dbReference>